<evidence type="ECO:0000313" key="2">
    <source>
        <dbReference type="Proteomes" id="UP000823749"/>
    </source>
</evidence>
<sequence length="210" mass="23480">MIGVGKRREQIVPSAAFIVSIAENLFGIIDKCRANLSPFYSCLRTEAGHTPHGSHRPSNLPAAPHPLLLTTFSPRQKSSFSTIPTTQNLFPPQPLLSSAIARRPETLPAATFIVSHAAEAQAFLEAWVQDGKVVLPKARKEPTRRDMEHPDYCIYLRMVRHPTKDCQCLRTLFEKFMVEEAVELTEMSSGTPSQITRIMENCHDGDYIPP</sequence>
<keyword evidence="2" id="KW-1185">Reference proteome</keyword>
<evidence type="ECO:0000313" key="1">
    <source>
        <dbReference type="EMBL" id="KAG5544549.1"/>
    </source>
</evidence>
<gene>
    <name evidence="1" type="ORF">RHGRI_017097</name>
</gene>
<comment type="caution">
    <text evidence="1">The sequence shown here is derived from an EMBL/GenBank/DDBJ whole genome shotgun (WGS) entry which is preliminary data.</text>
</comment>
<proteinExistence type="predicted"/>
<organism evidence="1 2">
    <name type="scientific">Rhododendron griersonianum</name>
    <dbReference type="NCBI Taxonomy" id="479676"/>
    <lineage>
        <taxon>Eukaryota</taxon>
        <taxon>Viridiplantae</taxon>
        <taxon>Streptophyta</taxon>
        <taxon>Embryophyta</taxon>
        <taxon>Tracheophyta</taxon>
        <taxon>Spermatophyta</taxon>
        <taxon>Magnoliopsida</taxon>
        <taxon>eudicotyledons</taxon>
        <taxon>Gunneridae</taxon>
        <taxon>Pentapetalae</taxon>
        <taxon>asterids</taxon>
        <taxon>Ericales</taxon>
        <taxon>Ericaceae</taxon>
        <taxon>Ericoideae</taxon>
        <taxon>Rhodoreae</taxon>
        <taxon>Rhododendron</taxon>
    </lineage>
</organism>
<dbReference type="Proteomes" id="UP000823749">
    <property type="component" value="Chromosome 6"/>
</dbReference>
<dbReference type="EMBL" id="JACTNZ010000006">
    <property type="protein sequence ID" value="KAG5544549.1"/>
    <property type="molecule type" value="Genomic_DNA"/>
</dbReference>
<accession>A0AAV6JWL9</accession>
<dbReference type="AlphaFoldDB" id="A0AAV6JWL9"/>
<reference evidence="1 2" key="1">
    <citation type="submission" date="2020-08" db="EMBL/GenBank/DDBJ databases">
        <title>Plant Genome Project.</title>
        <authorList>
            <person name="Zhang R.-G."/>
        </authorList>
    </citation>
    <scope>NUCLEOTIDE SEQUENCE [LARGE SCALE GENOMIC DNA]</scope>
    <source>
        <strain evidence="1">WSP0</strain>
        <tissue evidence="1">Leaf</tissue>
    </source>
</reference>
<name>A0AAV6JWL9_9ERIC</name>
<protein>
    <submittedName>
        <fullName evidence="1">Uncharacterized protein</fullName>
    </submittedName>
</protein>